<proteinExistence type="predicted"/>
<accession>A0AAE7XQL5</accession>
<protein>
    <submittedName>
        <fullName evidence="1">Uncharacterized protein</fullName>
    </submittedName>
</protein>
<sequence length="67" mass="8020">MAVVYSSDDEFWTKSLRPHLTVQELQVSPIGLFQSRPKALPQSIIRLDRWSRLQVNDRLWLWLREGR</sequence>
<evidence type="ECO:0000313" key="2">
    <source>
        <dbReference type="Proteomes" id="UP000827907"/>
    </source>
</evidence>
<dbReference type="EMBL" id="MZ234011">
    <property type="protein sequence ID" value="QZI78585.1"/>
    <property type="molecule type" value="Genomic_DNA"/>
</dbReference>
<keyword evidence="2" id="KW-1185">Reference proteome</keyword>
<organism evidence="1 2">
    <name type="scientific">Escherichia phage vB_EcoP-22664UKE3-2</name>
    <dbReference type="NCBI Taxonomy" id="2865788"/>
    <lineage>
        <taxon>Viruses</taxon>
        <taxon>Duplodnaviria</taxon>
        <taxon>Heunggongvirae</taxon>
        <taxon>Uroviricota</taxon>
        <taxon>Caudoviricetes</taxon>
        <taxon>Autographivirales</taxon>
        <taxon>Autotranscriptaviridae</taxon>
        <taxon>Studiervirinae</taxon>
        <taxon>Kayfunavirus</taxon>
        <taxon>Kayfunavirus 22664UKE32</taxon>
    </lineage>
</organism>
<gene>
    <name evidence="1" type="ORF">22664UKE3-2_010</name>
</gene>
<name>A0AAE7XQL5_9CAUD</name>
<reference evidence="1 2" key="1">
    <citation type="submission" date="2021-05" db="EMBL/GenBank/DDBJ databases">
        <title>Naturally bred epsilon2 phages have an improved host range and effectivity in uropathogenic E. coli over their ancestor phages.</title>
        <authorList>
            <person name="Saez D."/>
            <person name="Loose M."/>
            <person name="Mutti M."/>
            <person name="Visram Z."/>
            <person name="Hitzenhammer E."/>
            <person name="Dippel D."/>
            <person name="Tisakova L."/>
            <person name="Schertler S."/>
            <person name="Wittmann J."/>
            <person name="Corsini L."/>
            <person name="Wagenlehner F."/>
        </authorList>
    </citation>
    <scope>NUCLEOTIDE SEQUENCE [LARGE SCALE GENOMIC DNA]</scope>
</reference>
<evidence type="ECO:0000313" key="1">
    <source>
        <dbReference type="EMBL" id="QZI78585.1"/>
    </source>
</evidence>
<dbReference type="Proteomes" id="UP000827907">
    <property type="component" value="Segment"/>
</dbReference>